<dbReference type="InterPro" id="IPR000160">
    <property type="entry name" value="GGDEF_dom"/>
</dbReference>
<feature type="transmembrane region" description="Helical" evidence="3">
    <location>
        <begin position="301"/>
        <end position="318"/>
    </location>
</feature>
<sequence length="517" mass="56770">MPLGGGLMNRPTLHRFYGWVLLGALTAAILAVFSFLAWKDFDGRITAAARQGHDTTWFLARSVSERFRQFDRELSDLVGRIEAAGPASMKSPDVWERMIHTTQSVEHLRTIGLVDQSGRLVSHTDYRDQLPSIKVADRAYFKFFAEGGVQRSLFISPPFTTRVSAETALALVHGIYRSNGAFAGLVVMTISPDAFDLLGGMPNLPSGSAIAIHRRDGINLFRVPPLPGQLGQDLSRTALFTQSLPQAPFGVAWTRPEGSIVDDTERMLAYRSLDEWPLVVVVGVLRREIVAGWRADWMRNALLVGIALVGFSWLAVVVQRQITGRLEVELALTQTEIGHRLKIEEELRVWATTDSLTGIANRRHFLDIADREIQRTRRYGRPLSVLIMDADHFKSINDRYGHAVGDEALKAIARVAATCLRDADLLGRLGGEEFGVLLPETDPVGARELAERLRAAVAEIDLTVPGGSVRPTISIGGADLSAEGEGIDSVLARADQALYRAKERGRNCVELVAPAAV</sequence>
<comment type="catalytic activity">
    <reaction evidence="2">
        <text>2 GTP = 3',3'-c-di-GMP + 2 diphosphate</text>
        <dbReference type="Rhea" id="RHEA:24898"/>
        <dbReference type="ChEBI" id="CHEBI:33019"/>
        <dbReference type="ChEBI" id="CHEBI:37565"/>
        <dbReference type="ChEBI" id="CHEBI:58805"/>
        <dbReference type="EC" id="2.7.7.65"/>
    </reaction>
</comment>
<proteinExistence type="predicted"/>
<keyword evidence="3" id="KW-0812">Transmembrane</keyword>
<dbReference type="STRING" id="1437059.A6A05_02185"/>
<dbReference type="InterPro" id="IPR043128">
    <property type="entry name" value="Rev_trsase/Diguanyl_cyclase"/>
</dbReference>
<dbReference type="InterPro" id="IPR054327">
    <property type="entry name" value="His-kinase-like_sensor"/>
</dbReference>
<dbReference type="Proteomes" id="UP000078543">
    <property type="component" value="Unassembled WGS sequence"/>
</dbReference>
<dbReference type="CDD" id="cd12914">
    <property type="entry name" value="PDC1_DGC_like"/>
    <property type="match status" value="1"/>
</dbReference>
<keyword evidence="3" id="KW-1133">Transmembrane helix</keyword>
<dbReference type="GO" id="GO:1902201">
    <property type="term" value="P:negative regulation of bacterial-type flagellum-dependent cell motility"/>
    <property type="evidence" value="ECO:0007669"/>
    <property type="project" value="TreeGrafter"/>
</dbReference>
<evidence type="ECO:0000259" key="4">
    <source>
        <dbReference type="PROSITE" id="PS50887"/>
    </source>
</evidence>
<dbReference type="CDD" id="cd01949">
    <property type="entry name" value="GGDEF"/>
    <property type="match status" value="1"/>
</dbReference>
<comment type="caution">
    <text evidence="5">The sequence shown here is derived from an EMBL/GenBank/DDBJ whole genome shotgun (WGS) entry which is preliminary data.</text>
</comment>
<dbReference type="Pfam" id="PF00990">
    <property type="entry name" value="GGDEF"/>
    <property type="match status" value="1"/>
</dbReference>
<protein>
    <recommendedName>
        <fullName evidence="1">diguanylate cyclase</fullName>
        <ecNumber evidence="1">2.7.7.65</ecNumber>
    </recommendedName>
</protein>
<dbReference type="GO" id="GO:0052621">
    <property type="term" value="F:diguanylate cyclase activity"/>
    <property type="evidence" value="ECO:0007669"/>
    <property type="project" value="UniProtKB-EC"/>
</dbReference>
<name>A0A178MNB7_9PROT</name>
<dbReference type="SUPFAM" id="SSF55073">
    <property type="entry name" value="Nucleotide cyclase"/>
    <property type="match status" value="1"/>
</dbReference>
<dbReference type="InterPro" id="IPR029787">
    <property type="entry name" value="Nucleotide_cyclase"/>
</dbReference>
<feature type="transmembrane region" description="Helical" evidence="3">
    <location>
        <begin position="16"/>
        <end position="38"/>
    </location>
</feature>
<dbReference type="GO" id="GO:0043709">
    <property type="term" value="P:cell adhesion involved in single-species biofilm formation"/>
    <property type="evidence" value="ECO:0007669"/>
    <property type="project" value="TreeGrafter"/>
</dbReference>
<dbReference type="PROSITE" id="PS50887">
    <property type="entry name" value="GGDEF"/>
    <property type="match status" value="1"/>
</dbReference>
<dbReference type="GO" id="GO:0005886">
    <property type="term" value="C:plasma membrane"/>
    <property type="evidence" value="ECO:0007669"/>
    <property type="project" value="TreeGrafter"/>
</dbReference>
<dbReference type="Gene3D" id="3.30.70.270">
    <property type="match status" value="1"/>
</dbReference>
<reference evidence="5 6" key="1">
    <citation type="submission" date="2016-04" db="EMBL/GenBank/DDBJ databases">
        <title>Draft genome sequence of freshwater magnetotactic bacteria Magnetospirillum marisnigri SP-1 and Magnetospirillum moscoviense BB-1.</title>
        <authorList>
            <person name="Koziaeva V."/>
            <person name="Dziuba M.V."/>
            <person name="Ivanov T.M."/>
            <person name="Kuznetsov B."/>
            <person name="Grouzdev D.S."/>
        </authorList>
    </citation>
    <scope>NUCLEOTIDE SEQUENCE [LARGE SCALE GENOMIC DNA]</scope>
    <source>
        <strain evidence="5 6">BB-1</strain>
    </source>
</reference>
<dbReference type="EMBL" id="LWQU01000141">
    <property type="protein sequence ID" value="OAN50043.1"/>
    <property type="molecule type" value="Genomic_DNA"/>
</dbReference>
<dbReference type="PANTHER" id="PTHR45138:SF9">
    <property type="entry name" value="DIGUANYLATE CYCLASE DGCM-RELATED"/>
    <property type="match status" value="1"/>
</dbReference>
<evidence type="ECO:0000313" key="6">
    <source>
        <dbReference type="Proteomes" id="UP000078543"/>
    </source>
</evidence>
<evidence type="ECO:0000256" key="1">
    <source>
        <dbReference type="ARBA" id="ARBA00012528"/>
    </source>
</evidence>
<gene>
    <name evidence="5" type="ORF">A6A05_02185</name>
</gene>
<keyword evidence="3" id="KW-0472">Membrane</keyword>
<dbReference type="PANTHER" id="PTHR45138">
    <property type="entry name" value="REGULATORY COMPONENTS OF SENSORY TRANSDUCTION SYSTEM"/>
    <property type="match status" value="1"/>
</dbReference>
<dbReference type="FunFam" id="3.30.70.270:FF:000001">
    <property type="entry name" value="Diguanylate cyclase domain protein"/>
    <property type="match status" value="1"/>
</dbReference>
<dbReference type="EC" id="2.7.7.65" evidence="1"/>
<evidence type="ECO:0000313" key="5">
    <source>
        <dbReference type="EMBL" id="OAN50043.1"/>
    </source>
</evidence>
<evidence type="ECO:0000256" key="2">
    <source>
        <dbReference type="ARBA" id="ARBA00034247"/>
    </source>
</evidence>
<evidence type="ECO:0000256" key="3">
    <source>
        <dbReference type="SAM" id="Phobius"/>
    </source>
</evidence>
<dbReference type="AlphaFoldDB" id="A0A178MNB7"/>
<keyword evidence="6" id="KW-1185">Reference proteome</keyword>
<dbReference type="NCBIfam" id="TIGR00254">
    <property type="entry name" value="GGDEF"/>
    <property type="match status" value="1"/>
</dbReference>
<accession>A0A178MNB7</accession>
<dbReference type="SMART" id="SM00267">
    <property type="entry name" value="GGDEF"/>
    <property type="match status" value="1"/>
</dbReference>
<organism evidence="5 6">
    <name type="scientific">Magnetospirillum moscoviense</name>
    <dbReference type="NCBI Taxonomy" id="1437059"/>
    <lineage>
        <taxon>Bacteria</taxon>
        <taxon>Pseudomonadati</taxon>
        <taxon>Pseudomonadota</taxon>
        <taxon>Alphaproteobacteria</taxon>
        <taxon>Rhodospirillales</taxon>
        <taxon>Rhodospirillaceae</taxon>
        <taxon>Magnetospirillum</taxon>
    </lineage>
</organism>
<dbReference type="Pfam" id="PF22588">
    <property type="entry name" value="dCache_1_like"/>
    <property type="match status" value="1"/>
</dbReference>
<dbReference type="InterPro" id="IPR050469">
    <property type="entry name" value="Diguanylate_Cyclase"/>
</dbReference>
<feature type="domain" description="GGDEF" evidence="4">
    <location>
        <begin position="381"/>
        <end position="514"/>
    </location>
</feature>
<dbReference type="CDD" id="cd12915">
    <property type="entry name" value="PDC2_DGC_like"/>
    <property type="match status" value="1"/>
</dbReference>
<dbReference type="Gene3D" id="3.30.450.20">
    <property type="entry name" value="PAS domain"/>
    <property type="match status" value="2"/>
</dbReference>